<evidence type="ECO:0000256" key="3">
    <source>
        <dbReference type="RuleBase" id="RU000363"/>
    </source>
</evidence>
<reference evidence="5" key="2">
    <citation type="submission" date="2016-01" db="EMBL/GenBank/DDBJ databases">
        <title>Complete genome sequence of Agromyces aureus AR33T and comparison with related organisms.</title>
        <authorList>
            <person name="Corretto E."/>
            <person name="Antonielli L."/>
            <person name="Sessitsch A."/>
            <person name="Brader G."/>
        </authorList>
    </citation>
    <scope>NUCLEOTIDE SEQUENCE [LARGE SCALE GENOMIC DNA]</scope>
    <source>
        <strain evidence="5">AR33</strain>
    </source>
</reference>
<dbReference type="AlphaFoldDB" id="A0A191WFX4"/>
<dbReference type="Gene3D" id="3.40.50.720">
    <property type="entry name" value="NAD(P)-binding Rossmann-like Domain"/>
    <property type="match status" value="1"/>
</dbReference>
<dbReference type="PRINTS" id="PR00080">
    <property type="entry name" value="SDRFAMILY"/>
</dbReference>
<dbReference type="STRING" id="453304.ATC03_11105"/>
<dbReference type="GO" id="GO:0016020">
    <property type="term" value="C:membrane"/>
    <property type="evidence" value="ECO:0007669"/>
    <property type="project" value="TreeGrafter"/>
</dbReference>
<evidence type="ECO:0000256" key="2">
    <source>
        <dbReference type="ARBA" id="ARBA00023002"/>
    </source>
</evidence>
<sequence length="267" mass="27449">MHIAQKVFVVTGAGNGIGRETTLRLLTGGASVAGVDLNADGLAETARLAGAGNRFSQHVANITDREAVAGLPAAVEVAHGQVDGIVNIAGVIQKFVKVVDLPFSEIDKVMNVNFGGVMNMCKAFLPTLLARPEAAILNVASMGSYAPVPGQAVYGASKAAVKLLTEALYAELLDTNVQVSVVFPGAIGTDIAANSGVSLAGDASTETATYKTTSPVQAGKVIVTAIEKARFRATIGSDAAAMDRLARLNPRFATTLIAKQMGELLEA</sequence>
<name>A0A191WFX4_9MICO</name>
<dbReference type="InterPro" id="IPR036291">
    <property type="entry name" value="NAD(P)-bd_dom_sf"/>
</dbReference>
<dbReference type="PANTHER" id="PTHR44196">
    <property type="entry name" value="DEHYDROGENASE/REDUCTASE SDR FAMILY MEMBER 7B"/>
    <property type="match status" value="1"/>
</dbReference>
<evidence type="ECO:0000313" key="4">
    <source>
        <dbReference type="EMBL" id="ANJ27190.1"/>
    </source>
</evidence>
<keyword evidence="5" id="KW-1185">Reference proteome</keyword>
<dbReference type="EMBL" id="CP013979">
    <property type="protein sequence ID" value="ANJ27190.1"/>
    <property type="molecule type" value="Genomic_DNA"/>
</dbReference>
<dbReference type="OrthoDB" id="9775296at2"/>
<dbReference type="PRINTS" id="PR00081">
    <property type="entry name" value="GDHRDH"/>
</dbReference>
<dbReference type="GO" id="GO:0016491">
    <property type="term" value="F:oxidoreductase activity"/>
    <property type="evidence" value="ECO:0007669"/>
    <property type="project" value="UniProtKB-KW"/>
</dbReference>
<dbReference type="Proteomes" id="UP000078437">
    <property type="component" value="Chromosome"/>
</dbReference>
<keyword evidence="2" id="KW-0560">Oxidoreductase</keyword>
<reference evidence="4 5" key="1">
    <citation type="journal article" date="2016" name="Int. J. Syst. Evol. Microbiol.">
        <title>Agromyces aureus sp. nov., isolated from the rhizosphere of Salix caprea L. grown in a heavy-metal-contaminated soil.</title>
        <authorList>
            <person name="Corretto E."/>
            <person name="Antonielli L."/>
            <person name="Sessitsch A."/>
            <person name="Compant S."/>
            <person name="Gorfer M."/>
            <person name="Kuffner M."/>
            <person name="Brader G."/>
        </authorList>
    </citation>
    <scope>NUCLEOTIDE SEQUENCE [LARGE SCALE GENOMIC DNA]</scope>
    <source>
        <strain evidence="4 5">AR33</strain>
    </source>
</reference>
<protein>
    <submittedName>
        <fullName evidence="4">Short-chain dehydrogenase</fullName>
    </submittedName>
</protein>
<dbReference type="CDD" id="cd05233">
    <property type="entry name" value="SDR_c"/>
    <property type="match status" value="1"/>
</dbReference>
<accession>A0A191WFX4</accession>
<dbReference type="Pfam" id="PF00106">
    <property type="entry name" value="adh_short"/>
    <property type="match status" value="1"/>
</dbReference>
<organism evidence="4 5">
    <name type="scientific">Agromyces aureus</name>
    <dbReference type="NCBI Taxonomy" id="453304"/>
    <lineage>
        <taxon>Bacteria</taxon>
        <taxon>Bacillati</taxon>
        <taxon>Actinomycetota</taxon>
        <taxon>Actinomycetes</taxon>
        <taxon>Micrococcales</taxon>
        <taxon>Microbacteriaceae</taxon>
        <taxon>Agromyces</taxon>
    </lineage>
</organism>
<dbReference type="SUPFAM" id="SSF51735">
    <property type="entry name" value="NAD(P)-binding Rossmann-fold domains"/>
    <property type="match status" value="1"/>
</dbReference>
<dbReference type="InterPro" id="IPR002347">
    <property type="entry name" value="SDR_fam"/>
</dbReference>
<proteinExistence type="inferred from homology"/>
<gene>
    <name evidence="4" type="ORF">ATC03_11105</name>
</gene>
<comment type="similarity">
    <text evidence="1 3">Belongs to the short-chain dehydrogenases/reductases (SDR) family.</text>
</comment>
<dbReference type="RefSeq" id="WP_067876884.1">
    <property type="nucleotide sequence ID" value="NZ_CP013979.1"/>
</dbReference>
<evidence type="ECO:0000256" key="1">
    <source>
        <dbReference type="ARBA" id="ARBA00006484"/>
    </source>
</evidence>
<dbReference type="KEGG" id="agy:ATC03_11105"/>
<dbReference type="PANTHER" id="PTHR44196:SF1">
    <property type="entry name" value="DEHYDROGENASE_REDUCTASE SDR FAMILY MEMBER 7B"/>
    <property type="match status" value="1"/>
</dbReference>
<evidence type="ECO:0000313" key="5">
    <source>
        <dbReference type="Proteomes" id="UP000078437"/>
    </source>
</evidence>